<name>A0A243WJL3_9BACT</name>
<gene>
    <name evidence="1" type="ORF">BXP70_00455</name>
</gene>
<keyword evidence="2" id="KW-1185">Reference proteome</keyword>
<protein>
    <submittedName>
        <fullName evidence="1">Uncharacterized protein</fullName>
    </submittedName>
</protein>
<dbReference type="EMBL" id="MTSE01000001">
    <property type="protein sequence ID" value="OUJ75809.1"/>
    <property type="molecule type" value="Genomic_DNA"/>
</dbReference>
<sequence length="79" mass="8442">MLLLVASASGPSCRRLVPADYEPTANRLGWVVDEMNELMMHDVTYPPLAARFFAYALLAGNEVLAPSDSACSALASLKA</sequence>
<dbReference type="Gene3D" id="1.10.606.20">
    <property type="match status" value="1"/>
</dbReference>
<proteinExistence type="predicted"/>
<reference evidence="1 2" key="1">
    <citation type="submission" date="2017-01" db="EMBL/GenBank/DDBJ databases">
        <title>A new Hymenobacter.</title>
        <authorList>
            <person name="Liang Y."/>
            <person name="Feng F."/>
        </authorList>
    </citation>
    <scope>NUCLEOTIDE SEQUENCE [LARGE SCALE GENOMIC DNA]</scope>
    <source>
        <strain evidence="1">MIMBbqt21</strain>
    </source>
</reference>
<comment type="caution">
    <text evidence="1">The sequence shown here is derived from an EMBL/GenBank/DDBJ whole genome shotgun (WGS) entry which is preliminary data.</text>
</comment>
<dbReference type="Proteomes" id="UP000194873">
    <property type="component" value="Unassembled WGS sequence"/>
</dbReference>
<organism evidence="1 2">
    <name type="scientific">Hymenobacter crusticola</name>
    <dbReference type="NCBI Taxonomy" id="1770526"/>
    <lineage>
        <taxon>Bacteria</taxon>
        <taxon>Pseudomonadati</taxon>
        <taxon>Bacteroidota</taxon>
        <taxon>Cytophagia</taxon>
        <taxon>Cytophagales</taxon>
        <taxon>Hymenobacteraceae</taxon>
        <taxon>Hymenobacter</taxon>
    </lineage>
</organism>
<evidence type="ECO:0000313" key="1">
    <source>
        <dbReference type="EMBL" id="OUJ75809.1"/>
    </source>
</evidence>
<dbReference type="AlphaFoldDB" id="A0A243WJL3"/>
<accession>A0A243WJL3</accession>
<evidence type="ECO:0000313" key="2">
    <source>
        <dbReference type="Proteomes" id="UP000194873"/>
    </source>
</evidence>